<comment type="function">
    <text evidence="10 11">Involved in cell wall formation. Catalyzes the final step in the synthesis of UDP-N-acetylmuramoyl-pentapeptide, the precursor of murein.</text>
</comment>
<dbReference type="UniPathway" id="UPA00219"/>
<dbReference type="EMBL" id="AZEH01000014">
    <property type="protein sequence ID" value="KRL06229.1"/>
    <property type="molecule type" value="Genomic_DNA"/>
</dbReference>
<dbReference type="GO" id="GO:0008360">
    <property type="term" value="P:regulation of cell shape"/>
    <property type="evidence" value="ECO:0007669"/>
    <property type="project" value="UniProtKB-KW"/>
</dbReference>
<name>A0A0R1MLC1_9LACO</name>
<comment type="catalytic activity">
    <reaction evidence="11">
        <text>D-alanyl-D-alanine + UDP-N-acetyl-alpha-D-muramoyl-L-alanyl-gamma-D-glutamyl-meso-2,6-diaminopimelate + ATP = UDP-N-acetyl-alpha-D-muramoyl-L-alanyl-gamma-D-glutamyl-meso-2,6-diaminopimeloyl-D-alanyl-D-alanine + ADP + phosphate + H(+)</text>
        <dbReference type="Rhea" id="RHEA:28374"/>
        <dbReference type="ChEBI" id="CHEBI:15378"/>
        <dbReference type="ChEBI" id="CHEBI:30616"/>
        <dbReference type="ChEBI" id="CHEBI:43474"/>
        <dbReference type="ChEBI" id="CHEBI:57822"/>
        <dbReference type="ChEBI" id="CHEBI:61386"/>
        <dbReference type="ChEBI" id="CHEBI:83905"/>
        <dbReference type="ChEBI" id="CHEBI:456216"/>
        <dbReference type="EC" id="6.3.2.10"/>
    </reaction>
</comment>
<evidence type="ECO:0000259" key="14">
    <source>
        <dbReference type="Pfam" id="PF08245"/>
    </source>
</evidence>
<comment type="subcellular location">
    <subcellularLocation>
        <location evidence="10 11">Cytoplasm</location>
    </subcellularLocation>
</comment>
<evidence type="ECO:0000256" key="11">
    <source>
        <dbReference type="RuleBase" id="RU004136"/>
    </source>
</evidence>
<dbReference type="SUPFAM" id="SSF53623">
    <property type="entry name" value="MurD-like peptide ligases, catalytic domain"/>
    <property type="match status" value="1"/>
</dbReference>
<dbReference type="InterPro" id="IPR036565">
    <property type="entry name" value="Mur-like_cat_sf"/>
</dbReference>
<dbReference type="InterPro" id="IPR004101">
    <property type="entry name" value="Mur_ligase_C"/>
</dbReference>
<keyword evidence="7 10" id="KW-0573">Peptidoglycan synthesis</keyword>
<keyword evidence="4 10" id="KW-0547">Nucleotide-binding</keyword>
<sequence length="455" mass="50803">MKMRLAEIAKALQVDLTEEWADVVVTSVSFDTRSLQPGALFVPLRGEHDGHEYIKNAISNGAVATLWEEGHEGTPENFPRITVTDSLAALQKLAKYYLYKINPKVVAITGSNGKTTTKDMVAAILGEQFNVKKTHANFNNYIGVPITVLDMEPNTEVLVIEMGMDHFGELDGLSRLVEPDIAVITMIGEAHIEFFGTRDKIADAKMEITHGLKEDGVLIFNGDEPLLTQRVKKLTQETVTFGNRESDNFRGLNIVSNENKTSFRVSKWPDENFMIPMIGSYNVNNALAALSVGDYFRIPVKLMVKALSSFTLTKNRTEWIRGKQGEKILSDVYNSNPTAAKLVLKAFSEAKTAGKRIVVLGDMLQLGEHSKEMHAGLAEAIDPQKIKEIFLCGNDMEQLEEKLKDKFDSTQLHWYKTEEKKKLASVLQNEIEPEDLVLLKGSHGIHLEQVLNDLT</sequence>
<dbReference type="HAMAP" id="MF_02019">
    <property type="entry name" value="MurF"/>
    <property type="match status" value="1"/>
</dbReference>
<comment type="pathway">
    <text evidence="10 11">Cell wall biogenesis; peptidoglycan biosynthesis.</text>
</comment>
<protein>
    <recommendedName>
        <fullName evidence="10 11">UDP-N-acetylmuramoyl-tripeptide--D-alanyl-D-alanine ligase</fullName>
        <ecNumber evidence="10 11">6.3.2.10</ecNumber>
    </recommendedName>
    <alternativeName>
        <fullName evidence="10">D-alanyl-D-alanine-adding enzyme</fullName>
    </alternativeName>
</protein>
<dbReference type="SUPFAM" id="SSF53244">
    <property type="entry name" value="MurD-like peptide ligases, peptide-binding domain"/>
    <property type="match status" value="1"/>
</dbReference>
<keyword evidence="3 10" id="KW-0132">Cell division</keyword>
<dbReference type="OrthoDB" id="9801978at2"/>
<dbReference type="GO" id="GO:0051301">
    <property type="term" value="P:cell division"/>
    <property type="evidence" value="ECO:0007669"/>
    <property type="project" value="UniProtKB-KW"/>
</dbReference>
<dbReference type="GO" id="GO:0047480">
    <property type="term" value="F:UDP-N-acetylmuramoyl-tripeptide-D-alanyl-D-alanine ligase activity"/>
    <property type="evidence" value="ECO:0007669"/>
    <property type="project" value="UniProtKB-UniRule"/>
</dbReference>
<dbReference type="InterPro" id="IPR036615">
    <property type="entry name" value="Mur_ligase_C_dom_sf"/>
</dbReference>
<evidence type="ECO:0000259" key="13">
    <source>
        <dbReference type="Pfam" id="PF02875"/>
    </source>
</evidence>
<dbReference type="Pfam" id="PF08245">
    <property type="entry name" value="Mur_ligase_M"/>
    <property type="match status" value="1"/>
</dbReference>
<keyword evidence="9 10" id="KW-0961">Cell wall biogenesis/degradation</keyword>
<reference evidence="15 16" key="1">
    <citation type="journal article" date="2015" name="Genome Announc.">
        <title>Expanding the biotechnology potential of lactobacilli through comparative genomics of 213 strains and associated genera.</title>
        <authorList>
            <person name="Sun Z."/>
            <person name="Harris H.M."/>
            <person name="McCann A."/>
            <person name="Guo C."/>
            <person name="Argimon S."/>
            <person name="Zhang W."/>
            <person name="Yang X."/>
            <person name="Jeffery I.B."/>
            <person name="Cooney J.C."/>
            <person name="Kagawa T.F."/>
            <person name="Liu W."/>
            <person name="Song Y."/>
            <person name="Salvetti E."/>
            <person name="Wrobel A."/>
            <person name="Rasinkangas P."/>
            <person name="Parkhill J."/>
            <person name="Rea M.C."/>
            <person name="O'Sullivan O."/>
            <person name="Ritari J."/>
            <person name="Douillard F.P."/>
            <person name="Paul Ross R."/>
            <person name="Yang R."/>
            <person name="Briner A.E."/>
            <person name="Felis G.E."/>
            <person name="de Vos W.M."/>
            <person name="Barrangou R."/>
            <person name="Klaenhammer T.R."/>
            <person name="Caufield P.W."/>
            <person name="Cui Y."/>
            <person name="Zhang H."/>
            <person name="O'Toole P.W."/>
        </authorList>
    </citation>
    <scope>NUCLEOTIDE SEQUENCE [LARGE SCALE GENOMIC DNA]</scope>
    <source>
        <strain evidence="15 16">DSM 19972</strain>
    </source>
</reference>
<dbReference type="InterPro" id="IPR035911">
    <property type="entry name" value="MurE/MurF_N"/>
</dbReference>
<evidence type="ECO:0000256" key="3">
    <source>
        <dbReference type="ARBA" id="ARBA00022618"/>
    </source>
</evidence>
<evidence type="ECO:0000256" key="10">
    <source>
        <dbReference type="HAMAP-Rule" id="MF_02019"/>
    </source>
</evidence>
<feature type="domain" description="Mur ligase central" evidence="14">
    <location>
        <begin position="108"/>
        <end position="292"/>
    </location>
</feature>
<dbReference type="GO" id="GO:0005524">
    <property type="term" value="F:ATP binding"/>
    <property type="evidence" value="ECO:0007669"/>
    <property type="project" value="UniProtKB-UniRule"/>
</dbReference>
<evidence type="ECO:0000256" key="9">
    <source>
        <dbReference type="ARBA" id="ARBA00023316"/>
    </source>
</evidence>
<evidence type="ECO:0000256" key="6">
    <source>
        <dbReference type="ARBA" id="ARBA00022960"/>
    </source>
</evidence>
<gene>
    <name evidence="10" type="primary">murF</name>
    <name evidence="15" type="ORF">FD46_GL000231</name>
</gene>
<evidence type="ECO:0000259" key="12">
    <source>
        <dbReference type="Pfam" id="PF01225"/>
    </source>
</evidence>
<evidence type="ECO:0000256" key="1">
    <source>
        <dbReference type="ARBA" id="ARBA00022490"/>
    </source>
</evidence>
<keyword evidence="6 10" id="KW-0133">Cell shape</keyword>
<dbReference type="GO" id="GO:0071555">
    <property type="term" value="P:cell wall organization"/>
    <property type="evidence" value="ECO:0007669"/>
    <property type="project" value="UniProtKB-KW"/>
</dbReference>
<feature type="domain" description="Mur ligase N-terminal catalytic" evidence="12">
    <location>
        <begin position="25"/>
        <end position="96"/>
    </location>
</feature>
<dbReference type="InterPro" id="IPR005863">
    <property type="entry name" value="UDP-N-AcMur_synth"/>
</dbReference>
<evidence type="ECO:0000256" key="2">
    <source>
        <dbReference type="ARBA" id="ARBA00022598"/>
    </source>
</evidence>
<dbReference type="Gene3D" id="3.40.1190.10">
    <property type="entry name" value="Mur-like, catalytic domain"/>
    <property type="match status" value="1"/>
</dbReference>
<dbReference type="Proteomes" id="UP000051686">
    <property type="component" value="Unassembled WGS sequence"/>
</dbReference>
<dbReference type="GO" id="GO:0005737">
    <property type="term" value="C:cytoplasm"/>
    <property type="evidence" value="ECO:0007669"/>
    <property type="project" value="UniProtKB-SubCell"/>
</dbReference>
<evidence type="ECO:0000256" key="7">
    <source>
        <dbReference type="ARBA" id="ARBA00022984"/>
    </source>
</evidence>
<evidence type="ECO:0000256" key="5">
    <source>
        <dbReference type="ARBA" id="ARBA00022840"/>
    </source>
</evidence>
<evidence type="ECO:0000256" key="4">
    <source>
        <dbReference type="ARBA" id="ARBA00022741"/>
    </source>
</evidence>
<comment type="similarity">
    <text evidence="10">Belongs to the MurCDEF family. MurF subfamily.</text>
</comment>
<feature type="domain" description="Mur ligase C-terminal" evidence="13">
    <location>
        <begin position="316"/>
        <end position="442"/>
    </location>
</feature>
<dbReference type="PANTHER" id="PTHR43024:SF1">
    <property type="entry name" value="UDP-N-ACETYLMURAMOYL-TRIPEPTIDE--D-ALANYL-D-ALANINE LIGASE"/>
    <property type="match status" value="1"/>
</dbReference>
<dbReference type="Pfam" id="PF01225">
    <property type="entry name" value="Mur_ligase"/>
    <property type="match status" value="1"/>
</dbReference>
<keyword evidence="8 10" id="KW-0131">Cell cycle</keyword>
<feature type="binding site" evidence="10">
    <location>
        <begin position="110"/>
        <end position="116"/>
    </location>
    <ligand>
        <name>ATP</name>
        <dbReference type="ChEBI" id="CHEBI:30616"/>
    </ligand>
</feature>
<dbReference type="PATRIC" id="fig|1423777.3.peg.241"/>
<evidence type="ECO:0000313" key="16">
    <source>
        <dbReference type="Proteomes" id="UP000051686"/>
    </source>
</evidence>
<keyword evidence="16" id="KW-1185">Reference proteome</keyword>
<comment type="caution">
    <text evidence="15">The sequence shown here is derived from an EMBL/GenBank/DDBJ whole genome shotgun (WGS) entry which is preliminary data.</text>
</comment>
<dbReference type="NCBIfam" id="TIGR01143">
    <property type="entry name" value="murF"/>
    <property type="match status" value="1"/>
</dbReference>
<dbReference type="AlphaFoldDB" id="A0A0R1MLC1"/>
<evidence type="ECO:0000256" key="8">
    <source>
        <dbReference type="ARBA" id="ARBA00023306"/>
    </source>
</evidence>
<dbReference type="RefSeq" id="WP_057895270.1">
    <property type="nucleotide sequence ID" value="NZ_AZEH01000014.1"/>
</dbReference>
<dbReference type="Pfam" id="PF02875">
    <property type="entry name" value="Mur_ligase_C"/>
    <property type="match status" value="1"/>
</dbReference>
<dbReference type="InterPro" id="IPR000713">
    <property type="entry name" value="Mur_ligase_N"/>
</dbReference>
<proteinExistence type="inferred from homology"/>
<keyword evidence="1 10" id="KW-0963">Cytoplasm</keyword>
<dbReference type="InterPro" id="IPR013221">
    <property type="entry name" value="Mur_ligase_cen"/>
</dbReference>
<organism evidence="15 16">
    <name type="scientific">Liquorilactobacillus oeni DSM 19972</name>
    <dbReference type="NCBI Taxonomy" id="1423777"/>
    <lineage>
        <taxon>Bacteria</taxon>
        <taxon>Bacillati</taxon>
        <taxon>Bacillota</taxon>
        <taxon>Bacilli</taxon>
        <taxon>Lactobacillales</taxon>
        <taxon>Lactobacillaceae</taxon>
        <taxon>Liquorilactobacillus</taxon>
    </lineage>
</organism>
<dbReference type="STRING" id="1423777.FD46_GL000231"/>
<keyword evidence="2 10" id="KW-0436">Ligase</keyword>
<dbReference type="GO" id="GO:0008766">
    <property type="term" value="F:UDP-N-acetylmuramoylalanyl-D-glutamyl-2,6-diaminopimelate-D-alanyl-D-alanine ligase activity"/>
    <property type="evidence" value="ECO:0007669"/>
    <property type="project" value="RHEA"/>
</dbReference>
<keyword evidence="5 10" id="KW-0067">ATP-binding</keyword>
<dbReference type="Gene3D" id="3.40.1390.10">
    <property type="entry name" value="MurE/MurF, N-terminal domain"/>
    <property type="match status" value="1"/>
</dbReference>
<dbReference type="GO" id="GO:0009252">
    <property type="term" value="P:peptidoglycan biosynthetic process"/>
    <property type="evidence" value="ECO:0007669"/>
    <property type="project" value="UniProtKB-UniRule"/>
</dbReference>
<dbReference type="Gene3D" id="3.90.190.20">
    <property type="entry name" value="Mur ligase, C-terminal domain"/>
    <property type="match status" value="1"/>
</dbReference>
<dbReference type="InterPro" id="IPR051046">
    <property type="entry name" value="MurCDEF_CellWall_CoF430Synth"/>
</dbReference>
<dbReference type="EC" id="6.3.2.10" evidence="10 11"/>
<accession>A0A0R1MLC1</accession>
<dbReference type="SUPFAM" id="SSF63418">
    <property type="entry name" value="MurE/MurF N-terminal domain"/>
    <property type="match status" value="1"/>
</dbReference>
<evidence type="ECO:0000313" key="15">
    <source>
        <dbReference type="EMBL" id="KRL06229.1"/>
    </source>
</evidence>
<comment type="catalytic activity">
    <reaction evidence="10">
        <text>UDP-N-acetyl-alpha-D-muramoyl-L-alanyl-gamma-D-glutamyl-L-lysine + D-alanyl-D-alanine + ATP = UDP-N-acetyl-alpha-D-muramoyl-L-alanyl-gamma-D-glutamyl-L-lysyl-D-alanyl-D-alanine + ADP + phosphate + H(+)</text>
        <dbReference type="Rhea" id="RHEA:16085"/>
        <dbReference type="ChEBI" id="CHEBI:15378"/>
        <dbReference type="ChEBI" id="CHEBI:30616"/>
        <dbReference type="ChEBI" id="CHEBI:43474"/>
        <dbReference type="ChEBI" id="CHEBI:57822"/>
        <dbReference type="ChEBI" id="CHEBI:70758"/>
        <dbReference type="ChEBI" id="CHEBI:83903"/>
        <dbReference type="ChEBI" id="CHEBI:456216"/>
        <dbReference type="EC" id="6.3.2.10"/>
    </reaction>
</comment>
<dbReference type="PANTHER" id="PTHR43024">
    <property type="entry name" value="UDP-N-ACETYLMURAMOYL-TRIPEPTIDE--D-ALANYL-D-ALANINE LIGASE"/>
    <property type="match status" value="1"/>
</dbReference>